<name>A0A505D0J2_9ACTN</name>
<evidence type="ECO:0000256" key="1">
    <source>
        <dbReference type="SAM" id="MobiDB-lite"/>
    </source>
</evidence>
<reference evidence="2 3" key="1">
    <citation type="submission" date="2019-06" db="EMBL/GenBank/DDBJ databases">
        <title>Streptomyces sporangiiformans sp. nov., a novel actinomycete isolated from soil in Mount Song.</title>
        <authorList>
            <person name="Han L."/>
        </authorList>
    </citation>
    <scope>NUCLEOTIDE SEQUENCE [LARGE SCALE GENOMIC DNA]</scope>
    <source>
        <strain evidence="2 3">NEAU-SSA 1</strain>
    </source>
</reference>
<dbReference type="Gene3D" id="1.20.120.640">
    <property type="entry name" value="Anticodon-binding domain of a subclass of class I aminoacyl-tRNA synthetases"/>
    <property type="match status" value="1"/>
</dbReference>
<keyword evidence="3" id="KW-1185">Reference proteome</keyword>
<feature type="region of interest" description="Disordered" evidence="1">
    <location>
        <begin position="252"/>
        <end position="274"/>
    </location>
</feature>
<evidence type="ECO:0000313" key="2">
    <source>
        <dbReference type="EMBL" id="TPQ16130.1"/>
    </source>
</evidence>
<evidence type="ECO:0000313" key="3">
    <source>
        <dbReference type="Proteomes" id="UP000317378"/>
    </source>
</evidence>
<proteinExistence type="predicted"/>
<organism evidence="2 3">
    <name type="scientific">Streptomyces sporangiiformans</name>
    <dbReference type="NCBI Taxonomy" id="2315329"/>
    <lineage>
        <taxon>Bacteria</taxon>
        <taxon>Bacillati</taxon>
        <taxon>Actinomycetota</taxon>
        <taxon>Actinomycetes</taxon>
        <taxon>Kitasatosporales</taxon>
        <taxon>Streptomycetaceae</taxon>
        <taxon>Streptomyces</taxon>
    </lineage>
</organism>
<dbReference type="OrthoDB" id="4458334at2"/>
<dbReference type="RefSeq" id="WP_119106095.1">
    <property type="nucleotide sequence ID" value="NZ_QXMJ01000340.1"/>
</dbReference>
<protein>
    <recommendedName>
        <fullName evidence="4">Cysteinyl-tRNA synthetase</fullName>
    </recommendedName>
</protein>
<sequence>MLQITDARTGEPTDAAPARRGLTRVEAHVPRPDTTGLRVLLVADVLVRALELNGTPVWTVLTAAEGQAELRERATALGVRPFEEHRESGPGLGEAQVLHVLGAPGPEDKALEGVHVEVAPVHDESTDGPADEESAAGSRGSGQDDPSALRLALLARPRRDPVRLGAAALADAEKVITHWRGAVAAWATRPSSPIPDPVREQLRAAWEDDLDVPAVLDVLRRVATSDTVPDGARFETYAFADRLLGLELTRDIGRGSPSDVGGGNASDLGRGTPS</sequence>
<dbReference type="AlphaFoldDB" id="A0A505D0J2"/>
<dbReference type="EMBL" id="VCHX02000340">
    <property type="protein sequence ID" value="TPQ16130.1"/>
    <property type="molecule type" value="Genomic_DNA"/>
</dbReference>
<comment type="caution">
    <text evidence="2">The sequence shown here is derived from an EMBL/GenBank/DDBJ whole genome shotgun (WGS) entry which is preliminary data.</text>
</comment>
<gene>
    <name evidence="2" type="ORF">FGD71_043345</name>
</gene>
<dbReference type="Proteomes" id="UP000317378">
    <property type="component" value="Unassembled WGS sequence"/>
</dbReference>
<evidence type="ECO:0008006" key="4">
    <source>
        <dbReference type="Google" id="ProtNLM"/>
    </source>
</evidence>
<accession>A0A505D0J2</accession>
<feature type="region of interest" description="Disordered" evidence="1">
    <location>
        <begin position="121"/>
        <end position="146"/>
    </location>
</feature>